<evidence type="ECO:0000313" key="2">
    <source>
        <dbReference type="EMBL" id="SFW25258.1"/>
    </source>
</evidence>
<sequence length="197" mass="21070">MKKLLLPVIMIAIAITACTKEGATEGGSTNNPDTTVTPTPVAGADSVVLFQNVNVGWSPNSSVYGRVFSSKTGTVYLDNSIPDSMGKYIDLAFNYLGSIQMNFLSANNASFDLSISGARTTLVRNYVPADTFALSAFDTLTHAVTLKKLYVSNDDNNFGATDLPLLVFFKNADGKKGIVKVKSLASDHIIADVKVQY</sequence>
<evidence type="ECO:0000256" key="1">
    <source>
        <dbReference type="SAM" id="SignalP"/>
    </source>
</evidence>
<reference evidence="2 4" key="1">
    <citation type="submission" date="2016-11" db="EMBL/GenBank/DDBJ databases">
        <authorList>
            <person name="Jaros S."/>
            <person name="Januszkiewicz K."/>
            <person name="Wedrychowicz H."/>
        </authorList>
    </citation>
    <scope>NUCLEOTIDE SEQUENCE [LARGE SCALE GENOMIC DNA]</scope>
    <source>
        <strain evidence="2 4">DSM 784</strain>
    </source>
</reference>
<dbReference type="Proteomes" id="UP001326715">
    <property type="component" value="Chromosome"/>
</dbReference>
<keyword evidence="1" id="KW-0732">Signal</keyword>
<evidence type="ECO:0000313" key="5">
    <source>
        <dbReference type="Proteomes" id="UP001326715"/>
    </source>
</evidence>
<dbReference type="EMBL" id="FPIZ01000002">
    <property type="protein sequence ID" value="SFW25258.1"/>
    <property type="molecule type" value="Genomic_DNA"/>
</dbReference>
<reference evidence="3 5" key="2">
    <citation type="submission" date="2023-11" db="EMBL/GenBank/DDBJ databases">
        <title>MicrobeMod: A computational toolkit for identifying prokaryotic methylation and restriction-modification with nanopore sequencing.</title>
        <authorList>
            <person name="Crits-Christoph A."/>
            <person name="Kang S.C."/>
            <person name="Lee H."/>
            <person name="Ostrov N."/>
        </authorList>
    </citation>
    <scope>NUCLEOTIDE SEQUENCE [LARGE SCALE GENOMIC DNA]</scope>
    <source>
        <strain evidence="3 5">ATCC 23090</strain>
    </source>
</reference>
<accession>A0A1K1MQ02</accession>
<evidence type="ECO:0000313" key="4">
    <source>
        <dbReference type="Proteomes" id="UP000183788"/>
    </source>
</evidence>
<dbReference type="AlphaFoldDB" id="A0A1K1MQ02"/>
<evidence type="ECO:0000313" key="3">
    <source>
        <dbReference type="EMBL" id="WQG91491.1"/>
    </source>
</evidence>
<dbReference type="EMBL" id="CP140154">
    <property type="protein sequence ID" value="WQG91491.1"/>
    <property type="molecule type" value="Genomic_DNA"/>
</dbReference>
<dbReference type="OrthoDB" id="1163283at2"/>
<organism evidence="2 4">
    <name type="scientific">Chitinophaga sancti</name>
    <dbReference type="NCBI Taxonomy" id="1004"/>
    <lineage>
        <taxon>Bacteria</taxon>
        <taxon>Pseudomonadati</taxon>
        <taxon>Bacteroidota</taxon>
        <taxon>Chitinophagia</taxon>
        <taxon>Chitinophagales</taxon>
        <taxon>Chitinophagaceae</taxon>
        <taxon>Chitinophaga</taxon>
    </lineage>
</organism>
<name>A0A1K1MQ02_9BACT</name>
<feature type="chain" id="PRO_5012814677" evidence="1">
    <location>
        <begin position="20"/>
        <end position="197"/>
    </location>
</feature>
<feature type="signal peptide" evidence="1">
    <location>
        <begin position="1"/>
        <end position="19"/>
    </location>
</feature>
<dbReference type="PROSITE" id="PS51257">
    <property type="entry name" value="PROKAR_LIPOPROTEIN"/>
    <property type="match status" value="1"/>
</dbReference>
<dbReference type="Proteomes" id="UP000183788">
    <property type="component" value="Unassembled WGS sequence"/>
</dbReference>
<proteinExistence type="predicted"/>
<gene>
    <name evidence="2" type="ORF">SAMN05661012_00783</name>
    <name evidence="3" type="ORF">SR876_08260</name>
</gene>
<keyword evidence="5" id="KW-1185">Reference proteome</keyword>
<protein>
    <submittedName>
        <fullName evidence="2">Uncharacterized protein</fullName>
    </submittedName>
</protein>
<dbReference type="RefSeq" id="WP_072357291.1">
    <property type="nucleotide sequence ID" value="NZ_CBHWAX010000103.1"/>
</dbReference>